<dbReference type="SUPFAM" id="SSF81995">
    <property type="entry name" value="beta-sandwich domain of Sec23/24"/>
    <property type="match status" value="1"/>
</dbReference>
<feature type="compositionally biased region" description="Low complexity" evidence="1">
    <location>
        <begin position="18"/>
        <end position="31"/>
    </location>
</feature>
<proteinExistence type="predicted"/>
<feature type="transmembrane region" description="Helical" evidence="2">
    <location>
        <begin position="110"/>
        <end position="132"/>
    </location>
</feature>
<evidence type="ECO:0000256" key="1">
    <source>
        <dbReference type="SAM" id="MobiDB-lite"/>
    </source>
</evidence>
<dbReference type="RefSeq" id="WP_002528856.1">
    <property type="nucleotide sequence ID" value="NZ_AP024747.1"/>
</dbReference>
<evidence type="ECO:0000313" key="4">
    <source>
        <dbReference type="Proteomes" id="UP000825072"/>
    </source>
</evidence>
<evidence type="ECO:0000256" key="2">
    <source>
        <dbReference type="SAM" id="Phobius"/>
    </source>
</evidence>
<feature type="transmembrane region" description="Helical" evidence="2">
    <location>
        <begin position="208"/>
        <end position="229"/>
    </location>
</feature>
<reference evidence="3" key="1">
    <citation type="submission" date="2021-06" db="EMBL/GenBank/DDBJ databases">
        <title>Genome sequence of Cutibacterium modestum strain KB17-24694.</title>
        <authorList>
            <person name="Dekio I."/>
            <person name="Asahina A."/>
            <person name="Nishida M."/>
        </authorList>
    </citation>
    <scope>NUCLEOTIDE SEQUENCE</scope>
    <source>
        <strain evidence="3">KB17-24694</strain>
    </source>
</reference>
<dbReference type="Proteomes" id="UP000825072">
    <property type="component" value="Chromosome 1"/>
</dbReference>
<keyword evidence="2" id="KW-1133">Transmembrane helix</keyword>
<name>A0AAD1KNX6_9ACTN</name>
<accession>A0AAD1KNX6</accession>
<keyword evidence="2" id="KW-0812">Transmembrane</keyword>
<dbReference type="EMBL" id="AP024747">
    <property type="protein sequence ID" value="BCY24509.1"/>
    <property type="molecule type" value="Genomic_DNA"/>
</dbReference>
<feature type="transmembrane region" description="Helical" evidence="2">
    <location>
        <begin position="183"/>
        <end position="201"/>
    </location>
</feature>
<gene>
    <name evidence="3" type="ORF">KB1_04990</name>
</gene>
<feature type="transmembrane region" description="Helical" evidence="2">
    <location>
        <begin position="249"/>
        <end position="270"/>
    </location>
</feature>
<feature type="region of interest" description="Disordered" evidence="1">
    <location>
        <begin position="1"/>
        <end position="89"/>
    </location>
</feature>
<evidence type="ECO:0000313" key="3">
    <source>
        <dbReference type="EMBL" id="BCY24509.1"/>
    </source>
</evidence>
<protein>
    <submittedName>
        <fullName evidence="3">Uncharacterized protein</fullName>
    </submittedName>
</protein>
<keyword evidence="2" id="KW-0472">Membrane</keyword>
<organism evidence="3 4">
    <name type="scientific">Cutibacterium modestum</name>
    <dbReference type="NCBI Taxonomy" id="2559073"/>
    <lineage>
        <taxon>Bacteria</taxon>
        <taxon>Bacillati</taxon>
        <taxon>Actinomycetota</taxon>
        <taxon>Actinomycetes</taxon>
        <taxon>Propionibacteriales</taxon>
        <taxon>Propionibacteriaceae</taxon>
        <taxon>Cutibacterium</taxon>
    </lineage>
</organism>
<dbReference type="AlphaFoldDB" id="A0AAD1KNX6"/>
<sequence>MSENDDFDKTHISAAPTSNQPPSQPGSQGNGPLPPSQDNGQPRPAPYPQQYGRPPQQPPFPLGAQQHPNPYPQQYGQPNPYYNTPAAPSGIPARSSHGFMTWVKQDKTSLLFGGGLALVGILLFFVPLFTWFSIGNLKGKATITGTGHVTVSSVELGDSTEDINALQLIKSWAQAFTSPTHTMLIWTGIIFIVAGLITALTASKLGDVIAAVSAGCMAVSWLTMAVVPIHKIAEALSKSEASAHAKMGSGVIIGLVLLVAALAVSIVHLVREPSPSRRMVSTDHL</sequence>
<feature type="compositionally biased region" description="Low complexity" evidence="1">
    <location>
        <begin position="62"/>
        <end position="83"/>
    </location>
</feature>